<evidence type="ECO:0000313" key="4">
    <source>
        <dbReference type="EMBL" id="KEI43415.1"/>
    </source>
</evidence>
<evidence type="ECO:0000256" key="1">
    <source>
        <dbReference type="SAM" id="MobiDB-lite"/>
    </source>
</evidence>
<dbReference type="InterPro" id="IPR005183">
    <property type="entry name" value="DUF305_CopM-like"/>
</dbReference>
<feature type="region of interest" description="Disordered" evidence="1">
    <location>
        <begin position="86"/>
        <end position="148"/>
    </location>
</feature>
<organism evidence="4 5">
    <name type="scientific">Saccharopolyspora rectivirgula</name>
    <dbReference type="NCBI Taxonomy" id="28042"/>
    <lineage>
        <taxon>Bacteria</taxon>
        <taxon>Bacillati</taxon>
        <taxon>Actinomycetota</taxon>
        <taxon>Actinomycetes</taxon>
        <taxon>Pseudonocardiales</taxon>
        <taxon>Pseudonocardiaceae</taxon>
        <taxon>Saccharopolyspora</taxon>
    </lineage>
</organism>
<sequence>MRKSTIIGAVLAGGLALAGCTPSEEPSDQPPAPGTPPPATAQPQREQGQAQDGQHTSTDVEFANQLLSNNEQLLQLADLANRNAESPQLKSLASQLQQKTQGQVRQLESWLASASSSESGSAPEDAAGDSDAAPALSEQQLQELSRARGAQFDQQWKQAVTALLENAGELASTELEEGSAEPMRSLAESVLAEQQDLLKQLNSPA</sequence>
<feature type="signal peptide" evidence="2">
    <location>
        <begin position="1"/>
        <end position="18"/>
    </location>
</feature>
<dbReference type="Gene3D" id="1.20.1260.10">
    <property type="match status" value="1"/>
</dbReference>
<keyword evidence="5" id="KW-1185">Reference proteome</keyword>
<dbReference type="RefSeq" id="WP_029720742.1">
    <property type="nucleotide sequence ID" value="NZ_JAJUIW010000059.1"/>
</dbReference>
<name>A0A073AVJ4_9PSEU</name>
<evidence type="ECO:0000313" key="5">
    <source>
        <dbReference type="Proteomes" id="UP000031419"/>
    </source>
</evidence>
<dbReference type="Proteomes" id="UP000031419">
    <property type="component" value="Unassembled WGS sequence"/>
</dbReference>
<dbReference type="Pfam" id="PF03713">
    <property type="entry name" value="DUF305"/>
    <property type="match status" value="1"/>
</dbReference>
<gene>
    <name evidence="4" type="ORF">GU90_16865</name>
</gene>
<feature type="compositionally biased region" description="Low complexity" evidence="1">
    <location>
        <begin position="86"/>
        <end position="101"/>
    </location>
</feature>
<dbReference type="PROSITE" id="PS51257">
    <property type="entry name" value="PROKAR_LIPOPROTEIN"/>
    <property type="match status" value="1"/>
</dbReference>
<feature type="compositionally biased region" description="Low complexity" evidence="1">
    <location>
        <begin position="108"/>
        <end position="125"/>
    </location>
</feature>
<feature type="domain" description="DUF305" evidence="3">
    <location>
        <begin position="59"/>
        <end position="202"/>
    </location>
</feature>
<feature type="compositionally biased region" description="Polar residues" evidence="1">
    <location>
        <begin position="45"/>
        <end position="59"/>
    </location>
</feature>
<feature type="chain" id="PRO_5001686992" description="DUF305 domain-containing protein" evidence="2">
    <location>
        <begin position="19"/>
        <end position="205"/>
    </location>
</feature>
<feature type="region of interest" description="Disordered" evidence="1">
    <location>
        <begin position="18"/>
        <end position="63"/>
    </location>
</feature>
<dbReference type="eggNOG" id="COG3544">
    <property type="taxonomic scope" value="Bacteria"/>
</dbReference>
<evidence type="ECO:0000256" key="2">
    <source>
        <dbReference type="SAM" id="SignalP"/>
    </source>
</evidence>
<accession>A0A073AVJ4</accession>
<dbReference type="InterPro" id="IPR012347">
    <property type="entry name" value="Ferritin-like"/>
</dbReference>
<evidence type="ECO:0000259" key="3">
    <source>
        <dbReference type="Pfam" id="PF03713"/>
    </source>
</evidence>
<dbReference type="AlphaFoldDB" id="A0A073AVJ4"/>
<keyword evidence="2" id="KW-0732">Signal</keyword>
<reference evidence="4 5" key="1">
    <citation type="submission" date="2014-06" db="EMBL/GenBank/DDBJ databases">
        <title>Saccharopolyspora rectivirgula DSM-43113 Genome sequencing.</title>
        <authorList>
            <person name="Barrera C."/>
            <person name="Millon L."/>
            <person name="Rognon B."/>
            <person name="Zaugg C."/>
            <person name="Monod M."/>
        </authorList>
    </citation>
    <scope>NUCLEOTIDE SEQUENCE [LARGE SCALE GENOMIC DNA]</scope>
    <source>
        <strain evidence="4 5">DSM 43113</strain>
    </source>
</reference>
<dbReference type="EMBL" id="JNVU01000039">
    <property type="protein sequence ID" value="KEI43415.1"/>
    <property type="molecule type" value="Genomic_DNA"/>
</dbReference>
<proteinExistence type="predicted"/>
<dbReference type="OrthoDB" id="3682214at2"/>
<comment type="caution">
    <text evidence="4">The sequence shown here is derived from an EMBL/GenBank/DDBJ whole genome shotgun (WGS) entry which is preliminary data.</text>
</comment>
<protein>
    <recommendedName>
        <fullName evidence="3">DUF305 domain-containing protein</fullName>
    </recommendedName>
</protein>
<feature type="compositionally biased region" description="Pro residues" evidence="1">
    <location>
        <begin position="28"/>
        <end position="40"/>
    </location>
</feature>